<reference evidence="1" key="1">
    <citation type="submission" date="2020-08" db="EMBL/GenBank/DDBJ databases">
        <title>Multicomponent nature underlies the extraordinary mechanical properties of spider dragline silk.</title>
        <authorList>
            <person name="Kono N."/>
            <person name="Nakamura H."/>
            <person name="Mori M."/>
            <person name="Yoshida Y."/>
            <person name="Ohtoshi R."/>
            <person name="Malay A.D."/>
            <person name="Moran D.A.P."/>
            <person name="Tomita M."/>
            <person name="Numata K."/>
            <person name="Arakawa K."/>
        </authorList>
    </citation>
    <scope>NUCLEOTIDE SEQUENCE</scope>
</reference>
<organism evidence="1 2">
    <name type="scientific">Trichonephila clavipes</name>
    <name type="common">Golden silk orbweaver</name>
    <name type="synonym">Nephila clavipes</name>
    <dbReference type="NCBI Taxonomy" id="2585209"/>
    <lineage>
        <taxon>Eukaryota</taxon>
        <taxon>Metazoa</taxon>
        <taxon>Ecdysozoa</taxon>
        <taxon>Arthropoda</taxon>
        <taxon>Chelicerata</taxon>
        <taxon>Arachnida</taxon>
        <taxon>Araneae</taxon>
        <taxon>Araneomorphae</taxon>
        <taxon>Entelegynae</taxon>
        <taxon>Araneoidea</taxon>
        <taxon>Nephilidae</taxon>
        <taxon>Trichonephila</taxon>
    </lineage>
</organism>
<evidence type="ECO:0000313" key="2">
    <source>
        <dbReference type="Proteomes" id="UP000887159"/>
    </source>
</evidence>
<dbReference type="EMBL" id="BMAU01021426">
    <property type="protein sequence ID" value="GFY34613.1"/>
    <property type="molecule type" value="Genomic_DNA"/>
</dbReference>
<gene>
    <name evidence="1" type="primary">NCL1_51000</name>
    <name evidence="1" type="ORF">TNCV_1373041</name>
</gene>
<sequence>MGRSRMHEDLTTKKAFKAQTIGTRKKGRPNLRWIDGLEKDLLVSRTKNWRTLAGRRLAWKRILEKAKAHLGLFSH</sequence>
<dbReference type="Proteomes" id="UP000887159">
    <property type="component" value="Unassembled WGS sequence"/>
</dbReference>
<dbReference type="AlphaFoldDB" id="A0A8X6WGG0"/>
<name>A0A8X6WGG0_TRICX</name>
<proteinExistence type="predicted"/>
<protein>
    <submittedName>
        <fullName evidence="1">Uncharacterized protein</fullName>
    </submittedName>
</protein>
<keyword evidence="2" id="KW-1185">Reference proteome</keyword>
<comment type="caution">
    <text evidence="1">The sequence shown here is derived from an EMBL/GenBank/DDBJ whole genome shotgun (WGS) entry which is preliminary data.</text>
</comment>
<evidence type="ECO:0000313" key="1">
    <source>
        <dbReference type="EMBL" id="GFY34613.1"/>
    </source>
</evidence>
<accession>A0A8X6WGG0</accession>